<comment type="caution">
    <text evidence="2">The sequence shown here is derived from an EMBL/GenBank/DDBJ whole genome shotgun (WGS) entry which is preliminary data.</text>
</comment>
<accession>A0A6A4S2U2</accession>
<evidence type="ECO:0000256" key="1">
    <source>
        <dbReference type="SAM" id="MobiDB-lite"/>
    </source>
</evidence>
<evidence type="ECO:0000313" key="2">
    <source>
        <dbReference type="EMBL" id="KAF0025980.1"/>
    </source>
</evidence>
<dbReference type="EMBL" id="VEVO01000020">
    <property type="protein sequence ID" value="KAF0025980.1"/>
    <property type="molecule type" value="Genomic_DNA"/>
</dbReference>
<feature type="compositionally biased region" description="Acidic residues" evidence="1">
    <location>
        <begin position="13"/>
        <end position="27"/>
    </location>
</feature>
<name>A0A6A4S2U2_SCOMX</name>
<dbReference type="AlphaFoldDB" id="A0A6A4S2U2"/>
<gene>
    <name evidence="2" type="ORF">F2P81_022861</name>
</gene>
<proteinExistence type="predicted"/>
<feature type="compositionally biased region" description="Basic and acidic residues" evidence="1">
    <location>
        <begin position="62"/>
        <end position="84"/>
    </location>
</feature>
<dbReference type="Proteomes" id="UP000438429">
    <property type="component" value="Unassembled WGS sequence"/>
</dbReference>
<sequence>MAAVNSVEGSTDNQEEEEEKEEEDGTDLTDSKPKFTLKTTETKTSGADWTSALIDSSMSARGQDDDFLHRRDDEAGHGCRETDRRRRHQSYS</sequence>
<organism evidence="2 3">
    <name type="scientific">Scophthalmus maximus</name>
    <name type="common">Turbot</name>
    <name type="synonym">Psetta maxima</name>
    <dbReference type="NCBI Taxonomy" id="52904"/>
    <lineage>
        <taxon>Eukaryota</taxon>
        <taxon>Metazoa</taxon>
        <taxon>Chordata</taxon>
        <taxon>Craniata</taxon>
        <taxon>Vertebrata</taxon>
        <taxon>Euteleostomi</taxon>
        <taxon>Actinopterygii</taxon>
        <taxon>Neopterygii</taxon>
        <taxon>Teleostei</taxon>
        <taxon>Neoteleostei</taxon>
        <taxon>Acanthomorphata</taxon>
        <taxon>Carangaria</taxon>
        <taxon>Pleuronectiformes</taxon>
        <taxon>Pleuronectoidei</taxon>
        <taxon>Scophthalmidae</taxon>
        <taxon>Scophthalmus</taxon>
    </lineage>
</organism>
<evidence type="ECO:0000313" key="3">
    <source>
        <dbReference type="Proteomes" id="UP000438429"/>
    </source>
</evidence>
<feature type="compositionally biased region" description="Polar residues" evidence="1">
    <location>
        <begin position="37"/>
        <end position="60"/>
    </location>
</feature>
<protein>
    <submittedName>
        <fullName evidence="2">Uncharacterized protein</fullName>
    </submittedName>
</protein>
<feature type="region of interest" description="Disordered" evidence="1">
    <location>
        <begin position="1"/>
        <end position="92"/>
    </location>
</feature>
<reference evidence="2 3" key="1">
    <citation type="submission" date="2019-06" db="EMBL/GenBank/DDBJ databases">
        <title>Draft genomes of female and male turbot (Scophthalmus maximus).</title>
        <authorList>
            <person name="Xu H."/>
            <person name="Xu X.-W."/>
            <person name="Shao C."/>
            <person name="Chen S."/>
        </authorList>
    </citation>
    <scope>NUCLEOTIDE SEQUENCE [LARGE SCALE GENOMIC DNA]</scope>
    <source>
        <strain evidence="2">Ysfricsl-2016a</strain>
        <tissue evidence="2">Blood</tissue>
    </source>
</reference>